<dbReference type="Proteomes" id="UP001320245">
    <property type="component" value="Unassembled WGS sequence"/>
</dbReference>
<gene>
    <name evidence="1" type="ORF">SLS53_003874</name>
</gene>
<reference evidence="1 2" key="1">
    <citation type="journal article" date="2023" name="PLoS ONE">
        <title>Cytospora paraplurivora sp. nov. isolated from orchards with fruit tree decline syndrome in Ontario, Canada.</title>
        <authorList>
            <person name="Ilyukhin E."/>
            <person name="Nguyen H.D.T."/>
            <person name="Castle A.J."/>
            <person name="Ellouze W."/>
        </authorList>
    </citation>
    <scope>NUCLEOTIDE SEQUENCE [LARGE SCALE GENOMIC DNA]</scope>
    <source>
        <strain evidence="1 2">FDS-564</strain>
    </source>
</reference>
<accession>A0AAN9YIL4</accession>
<keyword evidence="2" id="KW-1185">Reference proteome</keyword>
<protein>
    <submittedName>
        <fullName evidence="1">Uncharacterized protein</fullName>
    </submittedName>
</protein>
<evidence type="ECO:0000313" key="1">
    <source>
        <dbReference type="EMBL" id="KAK7743855.1"/>
    </source>
</evidence>
<organism evidence="1 2">
    <name type="scientific">Cytospora paraplurivora</name>
    <dbReference type="NCBI Taxonomy" id="2898453"/>
    <lineage>
        <taxon>Eukaryota</taxon>
        <taxon>Fungi</taxon>
        <taxon>Dikarya</taxon>
        <taxon>Ascomycota</taxon>
        <taxon>Pezizomycotina</taxon>
        <taxon>Sordariomycetes</taxon>
        <taxon>Sordariomycetidae</taxon>
        <taxon>Diaporthales</taxon>
        <taxon>Cytosporaceae</taxon>
        <taxon>Cytospora</taxon>
    </lineage>
</organism>
<name>A0AAN9YIL4_9PEZI</name>
<evidence type="ECO:0000313" key="2">
    <source>
        <dbReference type="Proteomes" id="UP001320245"/>
    </source>
</evidence>
<dbReference type="EMBL" id="JAJSPL020000012">
    <property type="protein sequence ID" value="KAK7743855.1"/>
    <property type="molecule type" value="Genomic_DNA"/>
</dbReference>
<comment type="caution">
    <text evidence="1">The sequence shown here is derived from an EMBL/GenBank/DDBJ whole genome shotgun (WGS) entry which is preliminary data.</text>
</comment>
<dbReference type="AlphaFoldDB" id="A0AAN9YIL4"/>
<proteinExistence type="predicted"/>
<sequence>MESPDHLRDLKRQLENLRNEVTMIKNTKLIVKKAVNSMSKDFQQVSKKHSKLNSAYEKIKTEMWCSIVSGNTVLAARAEEKWKKIIDEQARLQRDLPDKYKSWAAIVKASTDYKKRVADYEAKITMKEEEIHRFEPCGSLTCKHCKRDFLAIKKAKVALKERVAKVLNK</sequence>